<evidence type="ECO:0000256" key="1">
    <source>
        <dbReference type="ARBA" id="ARBA00005820"/>
    </source>
</evidence>
<dbReference type="GO" id="GO:0003677">
    <property type="term" value="F:DNA binding"/>
    <property type="evidence" value="ECO:0007669"/>
    <property type="project" value="UniProtKB-UniRule"/>
</dbReference>
<comment type="similarity">
    <text evidence="1">Belongs to the AfsR/DnrI/RedD regulatory family.</text>
</comment>
<name>A0A8J3R0N3_9ACTN</name>
<dbReference type="InterPro" id="IPR051677">
    <property type="entry name" value="AfsR-DnrI-RedD_regulator"/>
</dbReference>
<dbReference type="PANTHER" id="PTHR35807:SF1">
    <property type="entry name" value="TRANSCRIPTIONAL REGULATOR REDD"/>
    <property type="match status" value="1"/>
</dbReference>
<feature type="domain" description="OmpR/PhoB-type" evidence="7">
    <location>
        <begin position="1"/>
        <end position="96"/>
    </location>
</feature>
<dbReference type="Pfam" id="PF13374">
    <property type="entry name" value="TPR_10"/>
    <property type="match status" value="1"/>
</dbReference>
<comment type="caution">
    <text evidence="8">The sequence shown here is derived from an EMBL/GenBank/DDBJ whole genome shotgun (WGS) entry which is preliminary data.</text>
</comment>
<dbReference type="AlphaFoldDB" id="A0A8J3R0N3"/>
<dbReference type="Gene3D" id="1.25.40.10">
    <property type="entry name" value="Tetratricopeptide repeat domain"/>
    <property type="match status" value="2"/>
</dbReference>
<dbReference type="GO" id="GO:0043531">
    <property type="term" value="F:ADP binding"/>
    <property type="evidence" value="ECO:0007669"/>
    <property type="project" value="InterPro"/>
</dbReference>
<evidence type="ECO:0000256" key="3">
    <source>
        <dbReference type="ARBA" id="ARBA00023125"/>
    </source>
</evidence>
<reference evidence="8" key="1">
    <citation type="submission" date="2021-01" db="EMBL/GenBank/DDBJ databases">
        <title>Whole genome shotgun sequence of Rugosimonospora africana NBRC 104875.</title>
        <authorList>
            <person name="Komaki H."/>
            <person name="Tamura T."/>
        </authorList>
    </citation>
    <scope>NUCLEOTIDE SEQUENCE</scope>
    <source>
        <strain evidence="8">NBRC 104875</strain>
    </source>
</reference>
<keyword evidence="4" id="KW-0804">Transcription</keyword>
<keyword evidence="9" id="KW-1185">Reference proteome</keyword>
<dbReference type="SMART" id="SM00028">
    <property type="entry name" value="TPR"/>
    <property type="match status" value="5"/>
</dbReference>
<feature type="repeat" description="TPR" evidence="5">
    <location>
        <begin position="716"/>
        <end position="749"/>
    </location>
</feature>
<keyword evidence="3 6" id="KW-0238">DNA-binding</keyword>
<dbReference type="PRINTS" id="PR00364">
    <property type="entry name" value="DISEASERSIST"/>
</dbReference>
<feature type="DNA-binding region" description="OmpR/PhoB-type" evidence="6">
    <location>
        <begin position="1"/>
        <end position="96"/>
    </location>
</feature>
<dbReference type="InterPro" id="IPR005158">
    <property type="entry name" value="BTAD"/>
</dbReference>
<dbReference type="GO" id="GO:0000160">
    <property type="term" value="P:phosphorelay signal transduction system"/>
    <property type="evidence" value="ECO:0007669"/>
    <property type="project" value="InterPro"/>
</dbReference>
<dbReference type="SMART" id="SM00862">
    <property type="entry name" value="Trans_reg_C"/>
    <property type="match status" value="1"/>
</dbReference>
<protein>
    <submittedName>
        <fullName evidence="8">SARP family transcriptional regulator</fullName>
    </submittedName>
</protein>
<dbReference type="Gene3D" id="3.40.50.300">
    <property type="entry name" value="P-loop containing nucleotide triphosphate hydrolases"/>
    <property type="match status" value="1"/>
</dbReference>
<dbReference type="CDD" id="cd15831">
    <property type="entry name" value="BTAD"/>
    <property type="match status" value="1"/>
</dbReference>
<evidence type="ECO:0000256" key="4">
    <source>
        <dbReference type="ARBA" id="ARBA00023163"/>
    </source>
</evidence>
<evidence type="ECO:0000259" key="7">
    <source>
        <dbReference type="PROSITE" id="PS51755"/>
    </source>
</evidence>
<accession>A0A8J3R0N3</accession>
<dbReference type="InterPro" id="IPR036388">
    <property type="entry name" value="WH-like_DNA-bd_sf"/>
</dbReference>
<evidence type="ECO:0000313" key="9">
    <source>
        <dbReference type="Proteomes" id="UP000642748"/>
    </source>
</evidence>
<sequence length="927" mass="101833">MEFRLLGRLEIASGGRLLELKRRRERCLLGVLLLQPNRPISIDRLIDLLWEGEPPPAARASLHTHVSRLRAALAPGGHDPSVIDLVGDAGGYSVRVDPDRVDTHRFRELIGRAQATEGDERVELLRQAISLWRGPLLADTASPRLRIRVGSELAELRMSAAELMFEAELAAGRHREVIDEISELVEEQPYRERLTGQLMLALYRCDRHEDALSAYRRLCARLSEDLGVDPGPELRALQDRMLRGDRGLVTVPHSPAGVPAQLPAAPRWFTARASELAELTKMLDGTQAEAVGSDVIAMIVGAGGIGKTWLALHWGHLHRDRFPDGQLFVNLHGFDPTQRPMSTATAVRGLLIALGVAPDAIPRELAAQVGLYRSLVAARRMLIVLDNARDTAQVVDLLPGSLSCMVIVTSRNRLTGLISAHTAHPMLLDVLAESAARDLLAGRLGEHRLTGEPDALATLLSACGGLPLALSVTAARVVTQPQAQLAEIAAELRDTATRLQALDDSDPQASLRAVMSWSYASLPFELARLFALLGAAPGPDISLTAACALAGLATDETRAALRALERQSLVQQHVEGRWRMHDLIRLYAGERAVIDLSAGEREAAARRLADFYVHAAHASDRLLDPHRPPIEVDPFDGPVLPVSDPAEALAWFSAEHACLVAVQDAAATSGWDRAVWQLAWTLNTFHQRQGLVDDDLRAWRAGAAATDRIGDPTAQTRAYRLLGHACARIGRHQESIQHLRRALTLAEEAGDIISQAHAHSALAGNCGLSGDFPRALRHAQRGLDLHEFLDDPVWKADALNTVGWYEAQLGQYEQAHDHCVRALELCRRHADHDGEAHTLDSLGYIVHRTGQLDSALTYYREALRMFRKLGNAYGEADSLDQLGEVHRDLGDLDEAAHDWGQALTMYRTQRRVADADRVQQHLDRIYR</sequence>
<proteinExistence type="inferred from homology"/>
<feature type="repeat" description="TPR" evidence="5">
    <location>
        <begin position="876"/>
        <end position="909"/>
    </location>
</feature>
<dbReference type="GO" id="GO:0006355">
    <property type="term" value="P:regulation of DNA-templated transcription"/>
    <property type="evidence" value="ECO:0007669"/>
    <property type="project" value="InterPro"/>
</dbReference>
<dbReference type="PROSITE" id="PS51755">
    <property type="entry name" value="OMPR_PHOB"/>
    <property type="match status" value="1"/>
</dbReference>
<dbReference type="SUPFAM" id="SSF48452">
    <property type="entry name" value="TPR-like"/>
    <property type="match status" value="2"/>
</dbReference>
<evidence type="ECO:0000256" key="6">
    <source>
        <dbReference type="PROSITE-ProRule" id="PRU01091"/>
    </source>
</evidence>
<dbReference type="PANTHER" id="PTHR35807">
    <property type="entry name" value="TRANSCRIPTIONAL REGULATOR REDD-RELATED"/>
    <property type="match status" value="1"/>
</dbReference>
<dbReference type="Pfam" id="PF00486">
    <property type="entry name" value="Trans_reg_C"/>
    <property type="match status" value="1"/>
</dbReference>
<dbReference type="SMART" id="SM01043">
    <property type="entry name" value="BTAD"/>
    <property type="match status" value="1"/>
</dbReference>
<keyword evidence="5" id="KW-0802">TPR repeat</keyword>
<organism evidence="8 9">
    <name type="scientific">Rugosimonospora africana</name>
    <dbReference type="NCBI Taxonomy" id="556532"/>
    <lineage>
        <taxon>Bacteria</taxon>
        <taxon>Bacillati</taxon>
        <taxon>Actinomycetota</taxon>
        <taxon>Actinomycetes</taxon>
        <taxon>Micromonosporales</taxon>
        <taxon>Micromonosporaceae</taxon>
        <taxon>Rugosimonospora</taxon>
    </lineage>
</organism>
<gene>
    <name evidence="8" type="ORF">Raf01_82130</name>
</gene>
<evidence type="ECO:0000256" key="5">
    <source>
        <dbReference type="PROSITE-ProRule" id="PRU00339"/>
    </source>
</evidence>
<dbReference type="Gene3D" id="1.10.10.10">
    <property type="entry name" value="Winged helix-like DNA-binding domain superfamily/Winged helix DNA-binding domain"/>
    <property type="match status" value="2"/>
</dbReference>
<evidence type="ECO:0000313" key="8">
    <source>
        <dbReference type="EMBL" id="GIH20041.1"/>
    </source>
</evidence>
<dbReference type="RefSeq" id="WP_203923481.1">
    <property type="nucleotide sequence ID" value="NZ_BONZ01000088.1"/>
</dbReference>
<dbReference type="EMBL" id="BONZ01000088">
    <property type="protein sequence ID" value="GIH20041.1"/>
    <property type="molecule type" value="Genomic_DNA"/>
</dbReference>
<evidence type="ECO:0000256" key="2">
    <source>
        <dbReference type="ARBA" id="ARBA00023015"/>
    </source>
</evidence>
<dbReference type="SUPFAM" id="SSF52540">
    <property type="entry name" value="P-loop containing nucleoside triphosphate hydrolases"/>
    <property type="match status" value="1"/>
</dbReference>
<keyword evidence="2" id="KW-0805">Transcription regulation</keyword>
<dbReference type="Pfam" id="PF13424">
    <property type="entry name" value="TPR_12"/>
    <property type="match status" value="2"/>
</dbReference>
<dbReference type="InterPro" id="IPR016032">
    <property type="entry name" value="Sig_transdc_resp-reg_C-effctor"/>
</dbReference>
<dbReference type="Proteomes" id="UP000642748">
    <property type="component" value="Unassembled WGS sequence"/>
</dbReference>
<dbReference type="InterPro" id="IPR019734">
    <property type="entry name" value="TPR_rpt"/>
</dbReference>
<dbReference type="InterPro" id="IPR027417">
    <property type="entry name" value="P-loop_NTPase"/>
</dbReference>
<dbReference type="InterPro" id="IPR011990">
    <property type="entry name" value="TPR-like_helical_dom_sf"/>
</dbReference>
<dbReference type="InterPro" id="IPR001867">
    <property type="entry name" value="OmpR/PhoB-type_DNA-bd"/>
</dbReference>
<dbReference type="PROSITE" id="PS50005">
    <property type="entry name" value="TPR"/>
    <property type="match status" value="3"/>
</dbReference>
<feature type="repeat" description="TPR" evidence="5">
    <location>
        <begin position="836"/>
        <end position="869"/>
    </location>
</feature>
<dbReference type="Pfam" id="PF03704">
    <property type="entry name" value="BTAD"/>
    <property type="match status" value="1"/>
</dbReference>
<dbReference type="SUPFAM" id="SSF46894">
    <property type="entry name" value="C-terminal effector domain of the bipartite response regulators"/>
    <property type="match status" value="1"/>
</dbReference>